<dbReference type="GO" id="GO:0046872">
    <property type="term" value="F:metal ion binding"/>
    <property type="evidence" value="ECO:0007669"/>
    <property type="project" value="UniProtKB-KW"/>
</dbReference>
<keyword evidence="3" id="KW-1185">Reference proteome</keyword>
<dbReference type="InterPro" id="IPR000477">
    <property type="entry name" value="RT_dom"/>
</dbReference>
<name>T1HBB2_RHOPR</name>
<dbReference type="PANTHER" id="PTHR12066:SF0">
    <property type="entry name" value="TELOMERASE REVERSE TRANSCRIPTASE"/>
    <property type="match status" value="1"/>
</dbReference>
<dbReference type="PRINTS" id="PR01365">
    <property type="entry name" value="TELOMERASERT"/>
</dbReference>
<keyword evidence="1" id="KW-0548">Nucleotidyltransferase</keyword>
<dbReference type="AlphaFoldDB" id="T1HBB2"/>
<comment type="similarity">
    <text evidence="1">Belongs to the reverse transcriptase family. Telomerase subfamily.</text>
</comment>
<dbReference type="HOGENOM" id="CLU_504646_0_0_1"/>
<dbReference type="PROSITE" id="PS50878">
    <property type="entry name" value="RT_POL"/>
    <property type="match status" value="1"/>
</dbReference>
<dbReference type="InterPro" id="IPR003545">
    <property type="entry name" value="Telomerase_RT"/>
</dbReference>
<comment type="catalytic activity">
    <reaction evidence="1">
        <text>DNA(n) + a 2'-deoxyribonucleoside 5'-triphosphate = DNA(n+1) + diphosphate</text>
        <dbReference type="Rhea" id="RHEA:22508"/>
        <dbReference type="Rhea" id="RHEA-COMP:17339"/>
        <dbReference type="Rhea" id="RHEA-COMP:17340"/>
        <dbReference type="ChEBI" id="CHEBI:33019"/>
        <dbReference type="ChEBI" id="CHEBI:61560"/>
        <dbReference type="ChEBI" id="CHEBI:173112"/>
        <dbReference type="EC" id="2.7.7.49"/>
    </reaction>
</comment>
<keyword evidence="1" id="KW-0460">Magnesium</keyword>
<proteinExistence type="inferred from homology"/>
<dbReference type="EC" id="2.7.7.49" evidence="1"/>
<sequence>MRKNFVTRFNQCIAEYFCDKEWYFLSIKETCLWRELYSNLGVNFMNYLFNECKLFLEWHEDRFINISLKAYLPSKRNWPVVEKRDVKRRFSYDHHINISRRKMLYNNIIKDGEKLLIQKKNILEDVLKQDVGRDIEFKLKRTSSIAKLEQVGKMGMTVRQIRKLLKNYLPQKEIVVPKEMVLSFLQYILTKIIHHRIFNKRVHFDRFLKNISLIVKRDLSHTITLGELLDGMIEGNNLVFHNLCAKTVLWLVNETKELDFIPISQWIYLEKQALEELISKGHLQKAYLMTNVIAKAKFDHNVVSIIRFIPKDNCSKFRPIIYKSMFQKNTEKFAKICNIFLKQLLATEKKTATSITTNIQRYWSNFVNKIDKKDRVYYVKTDIKDAFGSILHEVLKDILIKLFDKIKTPYLTLAQFECAGIGRNRVTICDQFSELQLSFPTMIARETTISKKVSLVKLKNYILYYINNSYVKLKNFQQAYHYVKGLPQGIKLSSALCDLYYNDFDTKYVKDLFNPEEGDILLRLVDDYLFITKNRDKAAA</sequence>
<keyword evidence="1" id="KW-0695">RNA-directed DNA polymerase</keyword>
<dbReference type="PANTHER" id="PTHR12066">
    <property type="entry name" value="TELOMERASE REVERSE TRANSCRIPTASE"/>
    <property type="match status" value="1"/>
</dbReference>
<evidence type="ECO:0000313" key="3">
    <source>
        <dbReference type="Proteomes" id="UP000015103"/>
    </source>
</evidence>
<keyword evidence="1" id="KW-0779">Telomere</keyword>
<dbReference type="GO" id="GO:0007004">
    <property type="term" value="P:telomere maintenance via telomerase"/>
    <property type="evidence" value="ECO:0007669"/>
    <property type="project" value="TreeGrafter"/>
</dbReference>
<dbReference type="STRING" id="13249.T1HBB2"/>
<dbReference type="CDD" id="cd01648">
    <property type="entry name" value="TERT"/>
    <property type="match status" value="1"/>
</dbReference>
<comment type="subcellular location">
    <subcellularLocation>
        <location evidence="1">Nucleus</location>
    </subcellularLocation>
    <subcellularLocation>
        <location evidence="1">Chromosome</location>
        <location evidence="1">Telomere</location>
    </subcellularLocation>
</comment>
<dbReference type="GO" id="GO:0070034">
    <property type="term" value="F:telomerase RNA binding"/>
    <property type="evidence" value="ECO:0007669"/>
    <property type="project" value="TreeGrafter"/>
</dbReference>
<evidence type="ECO:0000256" key="1">
    <source>
        <dbReference type="RuleBase" id="RU365061"/>
    </source>
</evidence>
<dbReference type="InParanoid" id="T1HBB2"/>
<comment type="function">
    <text evidence="1">Telomerase is a ribonucleoprotein enzyme essential for the replication of chromosome termini in most eukaryotes. It elongates telomeres. It is a reverse transcriptase that adds simple sequence repeats to chromosome ends by copying a template sequence within the RNA component of the enzyme.</text>
</comment>
<reference evidence="2" key="1">
    <citation type="submission" date="2015-05" db="UniProtKB">
        <authorList>
            <consortium name="EnsemblMetazoa"/>
        </authorList>
    </citation>
    <scope>IDENTIFICATION</scope>
</reference>
<protein>
    <recommendedName>
        <fullName evidence="1">Telomerase reverse transcriptase</fullName>
        <ecNumber evidence="1">2.7.7.49</ecNumber>
    </recommendedName>
    <alternativeName>
        <fullName evidence="1">Telomerase catalytic subunit</fullName>
    </alternativeName>
</protein>
<dbReference type="EnsemblMetazoa" id="RPRC001322-RA">
    <property type="protein sequence ID" value="RPRC001322-PA"/>
    <property type="gene ID" value="RPRC001322"/>
</dbReference>
<dbReference type="GO" id="GO:0000333">
    <property type="term" value="C:telomerase catalytic core complex"/>
    <property type="evidence" value="ECO:0007669"/>
    <property type="project" value="TreeGrafter"/>
</dbReference>
<dbReference type="GO" id="GO:0000781">
    <property type="term" value="C:chromosome, telomeric region"/>
    <property type="evidence" value="ECO:0007669"/>
    <property type="project" value="UniProtKB-SubCell"/>
</dbReference>
<keyword evidence="1" id="KW-0539">Nucleus</keyword>
<dbReference type="VEuPathDB" id="VectorBase:RPRC001322"/>
<organism evidence="2 3">
    <name type="scientific">Rhodnius prolixus</name>
    <name type="common">Triatomid bug</name>
    <dbReference type="NCBI Taxonomy" id="13249"/>
    <lineage>
        <taxon>Eukaryota</taxon>
        <taxon>Metazoa</taxon>
        <taxon>Ecdysozoa</taxon>
        <taxon>Arthropoda</taxon>
        <taxon>Hexapoda</taxon>
        <taxon>Insecta</taxon>
        <taxon>Pterygota</taxon>
        <taxon>Neoptera</taxon>
        <taxon>Paraneoptera</taxon>
        <taxon>Hemiptera</taxon>
        <taxon>Heteroptera</taxon>
        <taxon>Panheteroptera</taxon>
        <taxon>Cimicomorpha</taxon>
        <taxon>Reduviidae</taxon>
        <taxon>Triatominae</taxon>
        <taxon>Rhodnius</taxon>
    </lineage>
</organism>
<keyword evidence="1" id="KW-0479">Metal-binding</keyword>
<dbReference type="eggNOG" id="KOG1005">
    <property type="taxonomic scope" value="Eukaryota"/>
</dbReference>
<accession>T1HBB2</accession>
<dbReference type="GO" id="GO:0042162">
    <property type="term" value="F:telomeric DNA binding"/>
    <property type="evidence" value="ECO:0007669"/>
    <property type="project" value="TreeGrafter"/>
</dbReference>
<keyword evidence="1" id="KW-0808">Transferase</keyword>
<dbReference type="GO" id="GO:0003720">
    <property type="term" value="F:telomerase activity"/>
    <property type="evidence" value="ECO:0007669"/>
    <property type="project" value="InterPro"/>
</dbReference>
<dbReference type="EMBL" id="ACPB03005577">
    <property type="status" value="NOT_ANNOTATED_CDS"/>
    <property type="molecule type" value="Genomic_DNA"/>
</dbReference>
<keyword evidence="1" id="KW-0158">Chromosome</keyword>
<evidence type="ECO:0000313" key="2">
    <source>
        <dbReference type="EnsemblMetazoa" id="RPRC001322-PA"/>
    </source>
</evidence>
<dbReference type="Proteomes" id="UP000015103">
    <property type="component" value="Unassembled WGS sequence"/>
</dbReference>